<dbReference type="EMBL" id="UAWB01000011">
    <property type="protein sequence ID" value="SQB45597.1"/>
    <property type="molecule type" value="Genomic_DNA"/>
</dbReference>
<proteinExistence type="predicted"/>
<dbReference type="AlphaFoldDB" id="A0A2X2X139"/>
<name>A0A2X2X139_CHRJE</name>
<organism evidence="2 4">
    <name type="scientific">Chryseobacterium jejuense</name>
    <dbReference type="NCBI Taxonomy" id="445960"/>
    <lineage>
        <taxon>Bacteria</taxon>
        <taxon>Pseudomonadati</taxon>
        <taxon>Bacteroidota</taxon>
        <taxon>Flavobacteriia</taxon>
        <taxon>Flavobacteriales</taxon>
        <taxon>Weeksellaceae</taxon>
        <taxon>Chryseobacterium group</taxon>
        <taxon>Chryseobacterium</taxon>
    </lineage>
</organism>
<dbReference type="STRING" id="445960.SAMN05421542_4628"/>
<evidence type="ECO:0000313" key="2">
    <source>
        <dbReference type="EMBL" id="SQB45597.1"/>
    </source>
</evidence>
<sequence length="298" mass="34913">MNFLQYNSFKSARILTLIICLFILSSCKKNYIIYYNEVNKTDSTFRLANNPKAAIKEYQELFKEYAPKNQERIEEYATYITLADQYNEDFGGKKSLYHLISLIAPSDQQYKEYLPLFEKYGIDNTEVQQKIKDWKNNLNKQLIDSFRIAFKRDQEGRPYDTALVRKNVEKNARLFKWTFENFGFPSKDKIGEGPMLTLISHMSESKILYPYLQPKILEYVQSGDCPPLDYSMMVDAHDFTPGKGTYYGMGRTFLKEIDSVTIDRHRKSIGLPSLKHTAIIKKDFLKKLKTNDINLIKE</sequence>
<dbReference type="Proteomes" id="UP000251670">
    <property type="component" value="Unassembled WGS sequence"/>
</dbReference>
<reference evidence="1 3" key="1">
    <citation type="submission" date="2016-10" db="EMBL/GenBank/DDBJ databases">
        <authorList>
            <person name="Varghese N."/>
            <person name="Submissions S."/>
        </authorList>
    </citation>
    <scope>NUCLEOTIDE SEQUENCE [LARGE SCALE GENOMIC DNA]</scope>
    <source>
        <strain evidence="1 3">DSM 19299</strain>
    </source>
</reference>
<gene>
    <name evidence="2" type="ORF">NCTC13492_02776</name>
    <name evidence="1" type="ORF">SAMN05421542_4628</name>
</gene>
<keyword evidence="3" id="KW-1185">Reference proteome</keyword>
<dbReference type="OrthoDB" id="1490993at2"/>
<accession>A0A2X2X139</accession>
<dbReference type="RefSeq" id="WP_089739714.1">
    <property type="nucleotide sequence ID" value="NZ_FNEG01000010.1"/>
</dbReference>
<evidence type="ECO:0000313" key="1">
    <source>
        <dbReference type="EMBL" id="SDJ89835.1"/>
    </source>
</evidence>
<dbReference type="EMBL" id="FNEG01000010">
    <property type="protein sequence ID" value="SDJ89835.1"/>
    <property type="molecule type" value="Genomic_DNA"/>
</dbReference>
<reference evidence="2 4" key="2">
    <citation type="submission" date="2018-06" db="EMBL/GenBank/DDBJ databases">
        <authorList>
            <consortium name="Pathogen Informatics"/>
            <person name="Doyle S."/>
        </authorList>
    </citation>
    <scope>NUCLEOTIDE SEQUENCE [LARGE SCALE GENOMIC DNA]</scope>
    <source>
        <strain evidence="2 4">NCTC13492</strain>
    </source>
</reference>
<protein>
    <submittedName>
        <fullName evidence="2">Uncharacterized protein</fullName>
    </submittedName>
</protein>
<evidence type="ECO:0000313" key="4">
    <source>
        <dbReference type="Proteomes" id="UP000251670"/>
    </source>
</evidence>
<dbReference type="Proteomes" id="UP000199426">
    <property type="component" value="Unassembled WGS sequence"/>
</dbReference>
<evidence type="ECO:0000313" key="3">
    <source>
        <dbReference type="Proteomes" id="UP000199426"/>
    </source>
</evidence>